<reference evidence="2 3" key="1">
    <citation type="journal article" date="2016" name="Nat. Commun.">
        <title>Thousands of microbial genomes shed light on interconnected biogeochemical processes in an aquifer system.</title>
        <authorList>
            <person name="Anantharaman K."/>
            <person name="Brown C.T."/>
            <person name="Hug L.A."/>
            <person name="Sharon I."/>
            <person name="Castelle C.J."/>
            <person name="Probst A.J."/>
            <person name="Thomas B.C."/>
            <person name="Singh A."/>
            <person name="Wilkins M.J."/>
            <person name="Karaoz U."/>
            <person name="Brodie E.L."/>
            <person name="Williams K.H."/>
            <person name="Hubbard S.S."/>
            <person name="Banfield J.F."/>
        </authorList>
    </citation>
    <scope>NUCLEOTIDE SEQUENCE [LARGE SCALE GENOMIC DNA]</scope>
</reference>
<evidence type="ECO:0000313" key="2">
    <source>
        <dbReference type="EMBL" id="OGD94179.1"/>
    </source>
</evidence>
<comment type="caution">
    <text evidence="2">The sequence shown here is derived from an EMBL/GenBank/DDBJ whole genome shotgun (WGS) entry which is preliminary data.</text>
</comment>
<sequence>MRKIIRKLIPNNLFIFQKRSAAIILSLFLILIVGVGSLLVYDYVSASQLMREADSLVAAGKYSDAIGKYSSAMAKWFSDKSEIQQKIDHTKNLETTEANFQKCRGFYEKKDYENAISACNMVKKEDRHYSEAVSIILNLRPPKTTFNVD</sequence>
<protein>
    <submittedName>
        <fullName evidence="2">Uncharacterized protein</fullName>
    </submittedName>
</protein>
<feature type="transmembrane region" description="Helical" evidence="1">
    <location>
        <begin position="21"/>
        <end position="41"/>
    </location>
</feature>
<name>A0A1F5GQT6_9BACT</name>
<proteinExistence type="predicted"/>
<dbReference type="SUPFAM" id="SSF48452">
    <property type="entry name" value="TPR-like"/>
    <property type="match status" value="1"/>
</dbReference>
<organism evidence="2 3">
    <name type="scientific">Candidatus Curtissbacteria bacterium RIFCSPLOWO2_01_FULL_37_9</name>
    <dbReference type="NCBI Taxonomy" id="1797724"/>
    <lineage>
        <taxon>Bacteria</taxon>
        <taxon>Candidatus Curtissiibacteriota</taxon>
    </lineage>
</organism>
<dbReference type="AlphaFoldDB" id="A0A1F5GQT6"/>
<dbReference type="InterPro" id="IPR011990">
    <property type="entry name" value="TPR-like_helical_dom_sf"/>
</dbReference>
<gene>
    <name evidence="2" type="ORF">A3A48_01215</name>
</gene>
<keyword evidence="1" id="KW-0472">Membrane</keyword>
<dbReference type="Gene3D" id="1.25.40.10">
    <property type="entry name" value="Tetratricopeptide repeat domain"/>
    <property type="match status" value="1"/>
</dbReference>
<keyword evidence="1" id="KW-0812">Transmembrane</keyword>
<keyword evidence="1" id="KW-1133">Transmembrane helix</keyword>
<dbReference type="Proteomes" id="UP000178336">
    <property type="component" value="Unassembled WGS sequence"/>
</dbReference>
<accession>A0A1F5GQT6</accession>
<dbReference type="EMBL" id="MFBN01000051">
    <property type="protein sequence ID" value="OGD94179.1"/>
    <property type="molecule type" value="Genomic_DNA"/>
</dbReference>
<evidence type="ECO:0000313" key="3">
    <source>
        <dbReference type="Proteomes" id="UP000178336"/>
    </source>
</evidence>
<evidence type="ECO:0000256" key="1">
    <source>
        <dbReference type="SAM" id="Phobius"/>
    </source>
</evidence>